<evidence type="ECO:0008006" key="4">
    <source>
        <dbReference type="Google" id="ProtNLM"/>
    </source>
</evidence>
<organism evidence="2">
    <name type="scientific">Rosellinia necatrix</name>
    <name type="common">White root-rot fungus</name>
    <dbReference type="NCBI Taxonomy" id="77044"/>
    <lineage>
        <taxon>Eukaryota</taxon>
        <taxon>Fungi</taxon>
        <taxon>Dikarya</taxon>
        <taxon>Ascomycota</taxon>
        <taxon>Pezizomycotina</taxon>
        <taxon>Sordariomycetes</taxon>
        <taxon>Xylariomycetidae</taxon>
        <taxon>Xylariales</taxon>
        <taxon>Xylariaceae</taxon>
        <taxon>Rosellinia</taxon>
    </lineage>
</organism>
<keyword evidence="3" id="KW-1185">Reference proteome</keyword>
<accession>A0A1W2TCD5</accession>
<feature type="chain" id="PRO_5010703301" description="Alpha-galactosidase" evidence="1">
    <location>
        <begin position="21"/>
        <end position="235"/>
    </location>
</feature>
<evidence type="ECO:0000313" key="2">
    <source>
        <dbReference type="EMBL" id="GAP85597.1"/>
    </source>
</evidence>
<sequence length="235" mass="25287">MVKIIHIVYEWSLFVAIVQCSPVKDVPNTDIKYCGKPDEPAIATTGDKEEGPGFWITNHDDSPEVKYFLYENSRDDHPWKYLSIAAGATAFVSVCDTWQGRVVRGVPKVNLDGRVHNLGTWFQSSVAAGGWMWGDVSFLEGCDGGGSVAAADGSNATRACLEDLLAGAPPSAFATKQTGAKALGKLVGDAPNQAARDWELSRCSAGDVWIDVGNNNPIIKSTDGRLKFVFYKGTA</sequence>
<dbReference type="OrthoDB" id="9971407at2759"/>
<protein>
    <recommendedName>
        <fullName evidence="4">Alpha-galactosidase</fullName>
    </recommendedName>
</protein>
<evidence type="ECO:0000256" key="1">
    <source>
        <dbReference type="SAM" id="SignalP"/>
    </source>
</evidence>
<reference evidence="2" key="1">
    <citation type="submission" date="2016-03" db="EMBL/GenBank/DDBJ databases">
        <title>Draft genome sequence of Rosellinia necatrix.</title>
        <authorList>
            <person name="Kanematsu S."/>
        </authorList>
    </citation>
    <scope>NUCLEOTIDE SEQUENCE [LARGE SCALE GENOMIC DNA]</scope>
    <source>
        <strain evidence="2">W97</strain>
    </source>
</reference>
<feature type="signal peptide" evidence="1">
    <location>
        <begin position="1"/>
        <end position="20"/>
    </location>
</feature>
<dbReference type="Proteomes" id="UP000054516">
    <property type="component" value="Unassembled WGS sequence"/>
</dbReference>
<proteinExistence type="predicted"/>
<evidence type="ECO:0000313" key="3">
    <source>
        <dbReference type="Proteomes" id="UP000054516"/>
    </source>
</evidence>
<gene>
    <name evidence="2" type="ORF">SAMD00023353_1301410</name>
</gene>
<name>A0A1W2TCD5_ROSNE</name>
<dbReference type="AlphaFoldDB" id="A0A1W2TCD5"/>
<keyword evidence="1" id="KW-0732">Signal</keyword>
<dbReference type="EMBL" id="DF977458">
    <property type="protein sequence ID" value="GAP85597.1"/>
    <property type="molecule type" value="Genomic_DNA"/>
</dbReference>
<dbReference type="OMA" id="VERTEHN"/>